<accession>A0AAN8S1G9</accession>
<protein>
    <submittedName>
        <fullName evidence="1">Uncharacterized protein</fullName>
    </submittedName>
</protein>
<dbReference type="EMBL" id="JAWJWE010000038">
    <property type="protein sequence ID" value="KAK6622803.1"/>
    <property type="molecule type" value="Genomic_DNA"/>
</dbReference>
<dbReference type="Proteomes" id="UP001372834">
    <property type="component" value="Unassembled WGS sequence"/>
</dbReference>
<organism evidence="1 2">
    <name type="scientific">Polyplax serrata</name>
    <name type="common">Common mouse louse</name>
    <dbReference type="NCBI Taxonomy" id="468196"/>
    <lineage>
        <taxon>Eukaryota</taxon>
        <taxon>Metazoa</taxon>
        <taxon>Ecdysozoa</taxon>
        <taxon>Arthropoda</taxon>
        <taxon>Hexapoda</taxon>
        <taxon>Insecta</taxon>
        <taxon>Pterygota</taxon>
        <taxon>Neoptera</taxon>
        <taxon>Paraneoptera</taxon>
        <taxon>Psocodea</taxon>
        <taxon>Troctomorpha</taxon>
        <taxon>Phthiraptera</taxon>
        <taxon>Anoplura</taxon>
        <taxon>Polyplacidae</taxon>
        <taxon>Polyplax</taxon>
    </lineage>
</organism>
<name>A0AAN8S1G9_POLSC</name>
<proteinExistence type="predicted"/>
<comment type="caution">
    <text evidence="1">The sequence shown here is derived from an EMBL/GenBank/DDBJ whole genome shotgun (WGS) entry which is preliminary data.</text>
</comment>
<dbReference type="AlphaFoldDB" id="A0AAN8S1G9"/>
<evidence type="ECO:0000313" key="1">
    <source>
        <dbReference type="EMBL" id="KAK6622803.1"/>
    </source>
</evidence>
<sequence>MLRAQKDTSELLNPSQNIHLNSFIRLFVPECRDIHFNGTKLCTPKYSRKKKKPSLTAKLKQFRDYLSTEQTKIVSIKIKVEVLKTLYSPPRE</sequence>
<evidence type="ECO:0000313" key="2">
    <source>
        <dbReference type="Proteomes" id="UP001372834"/>
    </source>
</evidence>
<gene>
    <name evidence="1" type="ORF">RUM43_008646</name>
</gene>
<reference evidence="1 2" key="1">
    <citation type="submission" date="2023-10" db="EMBL/GenBank/DDBJ databases">
        <title>Genomes of two closely related lineages of the louse Polyplax serrata with different host specificities.</title>
        <authorList>
            <person name="Martinu J."/>
            <person name="Tarabai H."/>
            <person name="Stefka J."/>
            <person name="Hypsa V."/>
        </authorList>
    </citation>
    <scope>NUCLEOTIDE SEQUENCE [LARGE SCALE GENOMIC DNA]</scope>
    <source>
        <strain evidence="1">HR10_N</strain>
    </source>
</reference>